<evidence type="ECO:0000256" key="1">
    <source>
        <dbReference type="SAM" id="Phobius"/>
    </source>
</evidence>
<keyword evidence="1" id="KW-0472">Membrane</keyword>
<dbReference type="Proteomes" id="UP000183077">
    <property type="component" value="Unassembled WGS sequence"/>
</dbReference>
<feature type="transmembrane region" description="Helical" evidence="1">
    <location>
        <begin position="53"/>
        <end position="73"/>
    </location>
</feature>
<dbReference type="AlphaFoldDB" id="A0A1H6RHT8"/>
<gene>
    <name evidence="2" type="ORF">SAMN04488018_101334</name>
</gene>
<name>A0A1H6RHT8_9FLAO</name>
<evidence type="ECO:0000313" key="3">
    <source>
        <dbReference type="Proteomes" id="UP000183077"/>
    </source>
</evidence>
<keyword evidence="1" id="KW-0812">Transmembrane</keyword>
<evidence type="ECO:0008006" key="4">
    <source>
        <dbReference type="Google" id="ProtNLM"/>
    </source>
</evidence>
<sequence>MIMEEKNYRIYGQTFKEELLINFIGLAIGIVAFIVFCLLFGGFAKTIDKLDEMFIFFAVALTIGGLVLSYYLFKKKYCDFWEVSIMGDNLRISYKDRVINLSPSEIRRVKLVGNTMIRDIAISAGDKSVRIRLGFFRDKKGVAHKIEVMKGAYNLMLDLCTFFEEHNFNKRDKKKSFHQADVMFIVYTNK</sequence>
<organism evidence="2 3">
    <name type="scientific">Myroides marinus</name>
    <dbReference type="NCBI Taxonomy" id="703342"/>
    <lineage>
        <taxon>Bacteria</taxon>
        <taxon>Pseudomonadati</taxon>
        <taxon>Bacteroidota</taxon>
        <taxon>Flavobacteriia</taxon>
        <taxon>Flavobacteriales</taxon>
        <taxon>Flavobacteriaceae</taxon>
        <taxon>Myroides</taxon>
    </lineage>
</organism>
<protein>
    <recommendedName>
        <fullName evidence="4">DUF304 domain-containing protein</fullName>
    </recommendedName>
</protein>
<feature type="transmembrane region" description="Helical" evidence="1">
    <location>
        <begin position="20"/>
        <end position="41"/>
    </location>
</feature>
<reference evidence="2 3" key="1">
    <citation type="submission" date="2016-10" db="EMBL/GenBank/DDBJ databases">
        <authorList>
            <person name="de Groot N.N."/>
        </authorList>
    </citation>
    <scope>NUCLEOTIDE SEQUENCE [LARGE SCALE GENOMIC DNA]</scope>
    <source>
        <strain evidence="2 3">DSM 23048</strain>
    </source>
</reference>
<dbReference type="EMBL" id="FNYS01000001">
    <property type="protein sequence ID" value="SEI52087.1"/>
    <property type="molecule type" value="Genomic_DNA"/>
</dbReference>
<accession>A0A1H6RHT8</accession>
<proteinExistence type="predicted"/>
<keyword evidence="1" id="KW-1133">Transmembrane helix</keyword>
<evidence type="ECO:0000313" key="2">
    <source>
        <dbReference type="EMBL" id="SEI52087.1"/>
    </source>
</evidence>